<keyword evidence="1" id="KW-1133">Transmembrane helix</keyword>
<keyword evidence="3" id="KW-1185">Reference proteome</keyword>
<organism evidence="2 3">
    <name type="scientific">Syntrophomonas zehnderi OL-4</name>
    <dbReference type="NCBI Taxonomy" id="690567"/>
    <lineage>
        <taxon>Bacteria</taxon>
        <taxon>Bacillati</taxon>
        <taxon>Bacillota</taxon>
        <taxon>Clostridia</taxon>
        <taxon>Eubacteriales</taxon>
        <taxon>Syntrophomonadaceae</taxon>
        <taxon>Syntrophomonas</taxon>
    </lineage>
</organism>
<proteinExistence type="predicted"/>
<evidence type="ECO:0000313" key="3">
    <source>
        <dbReference type="Proteomes" id="UP000045545"/>
    </source>
</evidence>
<dbReference type="Proteomes" id="UP000045545">
    <property type="component" value="Unassembled WGS sequence"/>
</dbReference>
<dbReference type="AlphaFoldDB" id="A0A0E4GBM1"/>
<evidence type="ECO:0000256" key="1">
    <source>
        <dbReference type="SAM" id="Phobius"/>
    </source>
</evidence>
<dbReference type="STRING" id="690567.2235"/>
<keyword evidence="1" id="KW-0812">Transmembrane</keyword>
<dbReference type="EMBL" id="CGIH01000038">
    <property type="protein sequence ID" value="CFX93276.1"/>
    <property type="molecule type" value="Genomic_DNA"/>
</dbReference>
<reference evidence="2 3" key="1">
    <citation type="submission" date="2015-03" db="EMBL/GenBank/DDBJ databases">
        <authorList>
            <person name="Murphy D."/>
        </authorList>
    </citation>
    <scope>NUCLEOTIDE SEQUENCE [LARGE SCALE GENOMIC DNA]</scope>
    <source>
        <strain evidence="2 3">OL-4</strain>
    </source>
</reference>
<keyword evidence="1" id="KW-0472">Membrane</keyword>
<name>A0A0E4GBM1_9FIRM</name>
<accession>A0A0E4GBM1</accession>
<protein>
    <submittedName>
        <fullName evidence="2">Uncharacterized</fullName>
    </submittedName>
</protein>
<feature type="transmembrane region" description="Helical" evidence="1">
    <location>
        <begin position="9"/>
        <end position="27"/>
    </location>
</feature>
<gene>
    <name evidence="2" type="ORF">2235</name>
</gene>
<sequence>MFHKIERYLIRLAVMCLMLVVISQGLMTSDSIRFYMSWSERLEGQQLPAPVTAPQTEIPPASKEQVSSPEALLVISHDQEGALNEVEILVNGKTRYTFSRTPIKMRLKAGDSVEIDARRCNYPIDFTIVSSSANLAFPAQGDVFTANQSIVMIGKIIVK</sequence>
<evidence type="ECO:0000313" key="2">
    <source>
        <dbReference type="EMBL" id="CFX93276.1"/>
    </source>
</evidence>